<evidence type="ECO:0008006" key="4">
    <source>
        <dbReference type="Google" id="ProtNLM"/>
    </source>
</evidence>
<feature type="region of interest" description="Disordered" evidence="1">
    <location>
        <begin position="15"/>
        <end position="34"/>
    </location>
</feature>
<dbReference type="EMBL" id="CDQK01000001">
    <property type="protein sequence ID" value="CEP20965.1"/>
    <property type="molecule type" value="Genomic_DNA"/>
</dbReference>
<accession>A0A0H5BZL1</accession>
<proteinExistence type="predicted"/>
<dbReference type="Pfam" id="PF08728">
    <property type="entry name" value="CRT10"/>
    <property type="match status" value="2"/>
</dbReference>
<gene>
    <name evidence="2" type="ORF">BN1211_0952</name>
</gene>
<reference evidence="3" key="1">
    <citation type="journal article" date="2015" name="J. Biotechnol.">
        <title>The structure of the Cyberlindnera jadinii genome and its relation to Candida utilis analyzed by the occurrence of single nucleotide polymorphisms.</title>
        <authorList>
            <person name="Rupp O."/>
            <person name="Brinkrolf K."/>
            <person name="Buerth C."/>
            <person name="Kunigo M."/>
            <person name="Schneider J."/>
            <person name="Jaenicke S."/>
            <person name="Goesmann A."/>
            <person name="Puehler A."/>
            <person name="Jaeger K.-E."/>
            <person name="Ernst J.F."/>
        </authorList>
    </citation>
    <scope>NUCLEOTIDE SEQUENCE [LARGE SCALE GENOMIC DNA]</scope>
    <source>
        <strain evidence="3">ATCC 18201 / CBS 1600 / BCRC 20928 / JCM 3617 / NBRC 0987 / NRRL Y-1542</strain>
    </source>
</reference>
<evidence type="ECO:0000313" key="3">
    <source>
        <dbReference type="Proteomes" id="UP000038830"/>
    </source>
</evidence>
<protein>
    <recommendedName>
        <fullName evidence="4">CRT10-domain-containing protein</fullName>
    </recommendedName>
</protein>
<name>A0A0H5BZL1_CYBJN</name>
<sequence>MSILEGEDCGLTSLTYRSSSPFSPSSQDDEHAIPSRISQAEKFTRFKKYLEYRNIAPAAMRYDDSDSTDPDLFYDLQVLSKKRDTRYVQRPFAFSAKEDVTVSEGALNSYQAYDVHREQYLEPYEAEGGLASRYDDSMELRSIKVIQIPTMGDFVECKGNLVECYGNWLLIGSGSHLTLLKNENIIKVHDLRPRMTTVTHIQNATWQVNPHTLNLVKVVKLMGEDMLICCLDDGRVLLYELKALNLYSELSQPLFEIAMESSVWGADAQDNVLVMSDNSHKVTLVYFCKTERKVICAGQSTEFSSNIPDVSIIKSEIDSVTVSLVNIDGEFLVINFDLNTELIESEILEGDLANPITLHQLLGRAEDSILCTVRFRTKVDEQGWTVNTVDADCFLEVNNPGYLGAYDIDTVEVMKCSEILGLSENYMVSSNLGGASTFVCLDTIAQFAEKPDSRSRSTLNSVTDKVSRIKKAYYDMELGPHTTESGGLNSLDGKFLLLTTETKCALFRADRLICNATTQEVFDLVTDEYAEYANRISIVRVIPKINAYIAVSQAGIVSIGRFVKHRGIHSIREEHAWRCPKGPNTRDDEARTVAGVALREIGQSVYQIYLVFSDGEAHLFDLRTADCDDTNLSNFLI</sequence>
<evidence type="ECO:0000256" key="1">
    <source>
        <dbReference type="SAM" id="MobiDB-lite"/>
    </source>
</evidence>
<organism evidence="2 3">
    <name type="scientific">Cyberlindnera jadinii (strain ATCC 18201 / CBS 1600 / BCRC 20928 / JCM 3617 / NBRC 0987 / NRRL Y-1542)</name>
    <name type="common">Torula yeast</name>
    <name type="synonym">Candida utilis</name>
    <dbReference type="NCBI Taxonomy" id="983966"/>
    <lineage>
        <taxon>Eukaryota</taxon>
        <taxon>Fungi</taxon>
        <taxon>Dikarya</taxon>
        <taxon>Ascomycota</taxon>
        <taxon>Saccharomycotina</taxon>
        <taxon>Saccharomycetes</taxon>
        <taxon>Phaffomycetales</taxon>
        <taxon>Phaffomycetaceae</taxon>
        <taxon>Cyberlindnera</taxon>
    </lineage>
</organism>
<dbReference type="AlphaFoldDB" id="A0A0H5BZL1"/>
<evidence type="ECO:0000313" key="2">
    <source>
        <dbReference type="EMBL" id="CEP20965.1"/>
    </source>
</evidence>
<dbReference type="InterPro" id="IPR014839">
    <property type="entry name" value="Crt10"/>
</dbReference>
<dbReference type="Proteomes" id="UP000038830">
    <property type="component" value="Unassembled WGS sequence"/>
</dbReference>